<evidence type="ECO:0000313" key="1">
    <source>
        <dbReference type="EMBL" id="KAI6651736.1"/>
    </source>
</evidence>
<gene>
    <name evidence="1" type="ORF">LOD99_4984</name>
</gene>
<name>A0AAV7JSP4_9METZ</name>
<accession>A0AAV7JSP4</accession>
<dbReference type="SUPFAM" id="SSF53474">
    <property type="entry name" value="alpha/beta-Hydrolases"/>
    <property type="match status" value="1"/>
</dbReference>
<protein>
    <submittedName>
        <fullName evidence="1">Uncharacterized protein</fullName>
    </submittedName>
</protein>
<evidence type="ECO:0000313" key="2">
    <source>
        <dbReference type="Proteomes" id="UP001165289"/>
    </source>
</evidence>
<sequence>MPSYKTELDEYIPKLATYSSNLEVLQPDGVKYKEDINLVSFQLSGVGRRELHLTGVFMPPIGGVYKVFVNVSGQTQSGIQFARTQWHLVGVSYNTLVFNNYAIFTLSEGYFKIELYIDWKEGMDLTYRVFSEIWGIVDGELVPICWIIHLTDVERNSTGSYLLPIYIEPNWITRYAMPPNIIFLKNVTIEDLNLFTTVLEIQSFQVNLGEPNLQLIQESVMSGNFSNCKRNQQQILAKQRLKSYSQNQQPNLLLVHGYCAKENPFTVGNFTDYIAFKDWGQSLSNDQFARHLIDFTEDNNLSAFSIVAHSQGGLASVHLYSYYYSGLDSYTVSGNGTDRKIQTVGAPYQGTPLAGLLADIGHFFGIMCGSNLELTYEGAQAWLSKVPLYVQDEVHFYRTFYGKRKKYCNFGTNVVLKGPNDGLVEVGKARLPFGRGEGISPGECHSVNMQWPSQCHNTKRNAEMNRFAARP</sequence>
<dbReference type="AlphaFoldDB" id="A0AAV7JSP4"/>
<organism evidence="1 2">
    <name type="scientific">Oopsacas minuta</name>
    <dbReference type="NCBI Taxonomy" id="111878"/>
    <lineage>
        <taxon>Eukaryota</taxon>
        <taxon>Metazoa</taxon>
        <taxon>Porifera</taxon>
        <taxon>Hexactinellida</taxon>
        <taxon>Hexasterophora</taxon>
        <taxon>Lyssacinosida</taxon>
        <taxon>Leucopsacidae</taxon>
        <taxon>Oopsacas</taxon>
    </lineage>
</organism>
<comment type="caution">
    <text evidence="1">The sequence shown here is derived from an EMBL/GenBank/DDBJ whole genome shotgun (WGS) entry which is preliminary data.</text>
</comment>
<keyword evidence="2" id="KW-1185">Reference proteome</keyword>
<proteinExistence type="predicted"/>
<dbReference type="Gene3D" id="3.40.50.1820">
    <property type="entry name" value="alpha/beta hydrolase"/>
    <property type="match status" value="1"/>
</dbReference>
<dbReference type="EMBL" id="JAKMXF010000302">
    <property type="protein sequence ID" value="KAI6651736.1"/>
    <property type="molecule type" value="Genomic_DNA"/>
</dbReference>
<reference evidence="1 2" key="1">
    <citation type="journal article" date="2023" name="BMC Biol.">
        <title>The compact genome of the sponge Oopsacas minuta (Hexactinellida) is lacking key metazoan core genes.</title>
        <authorList>
            <person name="Santini S."/>
            <person name="Schenkelaars Q."/>
            <person name="Jourda C."/>
            <person name="Duchesne M."/>
            <person name="Belahbib H."/>
            <person name="Rocher C."/>
            <person name="Selva M."/>
            <person name="Riesgo A."/>
            <person name="Vervoort M."/>
            <person name="Leys S.P."/>
            <person name="Kodjabachian L."/>
            <person name="Le Bivic A."/>
            <person name="Borchiellini C."/>
            <person name="Claverie J.M."/>
            <person name="Renard E."/>
        </authorList>
    </citation>
    <scope>NUCLEOTIDE SEQUENCE [LARGE SCALE GENOMIC DNA]</scope>
    <source>
        <strain evidence="1">SPO-2</strain>
    </source>
</reference>
<dbReference type="Proteomes" id="UP001165289">
    <property type="component" value="Unassembled WGS sequence"/>
</dbReference>
<dbReference type="InterPro" id="IPR029058">
    <property type="entry name" value="AB_hydrolase_fold"/>
</dbReference>